<accession>A0A1C6G2M7</accession>
<evidence type="ECO:0000313" key="1">
    <source>
        <dbReference type="EMBL" id="SCJ39516.1"/>
    </source>
</evidence>
<gene>
    <name evidence="1" type="ORF">SAMEA3545359_00205</name>
</gene>
<organism evidence="1">
    <name type="scientific">uncultured Anaerotruncus sp</name>
    <dbReference type="NCBI Taxonomy" id="905011"/>
    <lineage>
        <taxon>Bacteria</taxon>
        <taxon>Bacillati</taxon>
        <taxon>Bacillota</taxon>
        <taxon>Clostridia</taxon>
        <taxon>Eubacteriales</taxon>
        <taxon>Oscillospiraceae</taxon>
        <taxon>Anaerotruncus</taxon>
        <taxon>environmental samples</taxon>
    </lineage>
</organism>
<evidence type="ECO:0008006" key="2">
    <source>
        <dbReference type="Google" id="ProtNLM"/>
    </source>
</evidence>
<reference evidence="1" key="1">
    <citation type="submission" date="2015-09" db="EMBL/GenBank/DDBJ databases">
        <authorList>
            <consortium name="Pathogen Informatics"/>
        </authorList>
    </citation>
    <scope>NUCLEOTIDE SEQUENCE</scope>
    <source>
        <strain evidence="1">2789STDY5834896</strain>
    </source>
</reference>
<protein>
    <recommendedName>
        <fullName evidence="2">Phage tail protein</fullName>
    </recommendedName>
</protein>
<name>A0A1C6G2M7_9FIRM</name>
<dbReference type="AlphaFoldDB" id="A0A1C6G2M7"/>
<sequence length="230" mass="25176">MIQSIYTSGVEVVLGYFSAACTAYKVEDSILSPNTYQGGGALLPTYTDTKEGLYSLSIDLLIETPDVQAARSLALELKQRLLKCNVIFEDDLQKEYDCILHSYTLTDLLPGMILLNCVFDAVIWGPEVCVVLSESLQNIAIDGPQKTYLTISVEALQDLTEYAVCGMIIHSLPQGKTLVVDGARRTVEIDSVNAFDTVSIIDFPAAQGEFTAVADDLSRATVTISYRGRW</sequence>
<proteinExistence type="predicted"/>
<dbReference type="EMBL" id="FMHG01000001">
    <property type="protein sequence ID" value="SCJ39516.1"/>
    <property type="molecule type" value="Genomic_DNA"/>
</dbReference>